<dbReference type="RefSeq" id="WP_380028010.1">
    <property type="nucleotide sequence ID" value="NZ_JBHSHC010000132.1"/>
</dbReference>
<evidence type="ECO:0000259" key="6">
    <source>
        <dbReference type="SMART" id="SM00833"/>
    </source>
</evidence>
<dbReference type="SMART" id="SM00833">
    <property type="entry name" value="CobW_C"/>
    <property type="match status" value="1"/>
</dbReference>
<dbReference type="PANTHER" id="PTHR13748">
    <property type="entry name" value="COBW-RELATED"/>
    <property type="match status" value="1"/>
</dbReference>
<sequence>MRSNTKKRPVTVVTGFLGSGKTTLLNKVLSEPSMKNTAVLVNEFGKVGLDHHLLRKIDEQTILLGGGCLCCTVRDDLVKALKDLLDMDQRGVISRVERIIIETSGLADPAPIIFTILTDPVLQHHYYVDLVLVTVDAVNGNLHLSRQPESIKQISAADKIIVTKTDIATPEVITDLIARLQSLNPSVQILEALSSEVALEELFRSQEMEHTQTKNKVVSFDTTRMNDGAHVPDTRSISLTFDKPLDWTAFGLWLSMLLHARGQDVLRVKGLIDVGEEGPVVLNGVQHIIHPPQHLASWPSDDCRSHLVFIMRSIDASDILTSLSAFQSVLGASPILLETNVHV</sequence>
<gene>
    <name evidence="7" type="ORF">ACFO8Q_19220</name>
</gene>
<dbReference type="PANTHER" id="PTHR13748:SF62">
    <property type="entry name" value="COBW DOMAIN-CONTAINING PROTEIN"/>
    <property type="match status" value="1"/>
</dbReference>
<proteinExistence type="inferred from homology"/>
<dbReference type="EMBL" id="JBHSHC010000132">
    <property type="protein sequence ID" value="MFC4769465.1"/>
    <property type="molecule type" value="Genomic_DNA"/>
</dbReference>
<evidence type="ECO:0000256" key="4">
    <source>
        <dbReference type="ARBA" id="ARBA00034320"/>
    </source>
</evidence>
<dbReference type="CDD" id="cd03112">
    <property type="entry name" value="CobW-like"/>
    <property type="match status" value="1"/>
</dbReference>
<evidence type="ECO:0000256" key="1">
    <source>
        <dbReference type="ARBA" id="ARBA00022741"/>
    </source>
</evidence>
<comment type="similarity">
    <text evidence="4">Belongs to the SIMIBI class G3E GTPase family. ZNG1 subfamily.</text>
</comment>
<evidence type="ECO:0000256" key="3">
    <source>
        <dbReference type="ARBA" id="ARBA00023186"/>
    </source>
</evidence>
<evidence type="ECO:0000313" key="7">
    <source>
        <dbReference type="EMBL" id="MFC4769465.1"/>
    </source>
</evidence>
<dbReference type="InterPro" id="IPR051316">
    <property type="entry name" value="Zinc-reg_GTPase_activator"/>
</dbReference>
<organism evidence="7 8">
    <name type="scientific">Effusibacillus consociatus</name>
    <dbReference type="NCBI Taxonomy" id="1117041"/>
    <lineage>
        <taxon>Bacteria</taxon>
        <taxon>Bacillati</taxon>
        <taxon>Bacillota</taxon>
        <taxon>Bacilli</taxon>
        <taxon>Bacillales</taxon>
        <taxon>Alicyclobacillaceae</taxon>
        <taxon>Effusibacillus</taxon>
    </lineage>
</organism>
<dbReference type="InterPro" id="IPR036627">
    <property type="entry name" value="CobW-likC_sf"/>
</dbReference>
<keyword evidence="3" id="KW-0143">Chaperone</keyword>
<dbReference type="InterPro" id="IPR011629">
    <property type="entry name" value="CobW-like_C"/>
</dbReference>
<keyword evidence="8" id="KW-1185">Reference proteome</keyword>
<reference evidence="8" key="1">
    <citation type="journal article" date="2019" name="Int. J. Syst. Evol. Microbiol.">
        <title>The Global Catalogue of Microorganisms (GCM) 10K type strain sequencing project: providing services to taxonomists for standard genome sequencing and annotation.</title>
        <authorList>
            <consortium name="The Broad Institute Genomics Platform"/>
            <consortium name="The Broad Institute Genome Sequencing Center for Infectious Disease"/>
            <person name="Wu L."/>
            <person name="Ma J."/>
        </authorList>
    </citation>
    <scope>NUCLEOTIDE SEQUENCE [LARGE SCALE GENOMIC DNA]</scope>
    <source>
        <strain evidence="8">WYCCWR 12678</strain>
    </source>
</reference>
<dbReference type="Proteomes" id="UP001596002">
    <property type="component" value="Unassembled WGS sequence"/>
</dbReference>
<keyword evidence="1" id="KW-0547">Nucleotide-binding</keyword>
<dbReference type="Pfam" id="PF02492">
    <property type="entry name" value="cobW"/>
    <property type="match status" value="1"/>
</dbReference>
<evidence type="ECO:0000256" key="2">
    <source>
        <dbReference type="ARBA" id="ARBA00022801"/>
    </source>
</evidence>
<evidence type="ECO:0000313" key="8">
    <source>
        <dbReference type="Proteomes" id="UP001596002"/>
    </source>
</evidence>
<evidence type="ECO:0000256" key="5">
    <source>
        <dbReference type="ARBA" id="ARBA00049117"/>
    </source>
</evidence>
<accession>A0ABV9Q5J0</accession>
<protein>
    <submittedName>
        <fullName evidence="7">CobW family GTP-binding protein</fullName>
    </submittedName>
</protein>
<dbReference type="Gene3D" id="3.40.50.300">
    <property type="entry name" value="P-loop containing nucleotide triphosphate hydrolases"/>
    <property type="match status" value="1"/>
</dbReference>
<comment type="catalytic activity">
    <reaction evidence="5">
        <text>GTP + H2O = GDP + phosphate + H(+)</text>
        <dbReference type="Rhea" id="RHEA:19669"/>
        <dbReference type="ChEBI" id="CHEBI:15377"/>
        <dbReference type="ChEBI" id="CHEBI:15378"/>
        <dbReference type="ChEBI" id="CHEBI:37565"/>
        <dbReference type="ChEBI" id="CHEBI:43474"/>
        <dbReference type="ChEBI" id="CHEBI:58189"/>
    </reaction>
    <physiologicalReaction direction="left-to-right" evidence="5">
        <dbReference type="Rhea" id="RHEA:19670"/>
    </physiologicalReaction>
</comment>
<dbReference type="InterPro" id="IPR027417">
    <property type="entry name" value="P-loop_NTPase"/>
</dbReference>
<dbReference type="InterPro" id="IPR003495">
    <property type="entry name" value="CobW/HypB/UreG_nucleotide-bd"/>
</dbReference>
<keyword evidence="2" id="KW-0378">Hydrolase</keyword>
<comment type="caution">
    <text evidence="7">The sequence shown here is derived from an EMBL/GenBank/DDBJ whole genome shotgun (WGS) entry which is preliminary data.</text>
</comment>
<dbReference type="SUPFAM" id="SSF52540">
    <property type="entry name" value="P-loop containing nucleoside triphosphate hydrolases"/>
    <property type="match status" value="1"/>
</dbReference>
<dbReference type="SUPFAM" id="SSF90002">
    <property type="entry name" value="Hypothetical protein YjiA, C-terminal domain"/>
    <property type="match status" value="1"/>
</dbReference>
<feature type="domain" description="CobW C-terminal" evidence="6">
    <location>
        <begin position="234"/>
        <end position="327"/>
    </location>
</feature>
<name>A0ABV9Q5J0_9BACL</name>
<dbReference type="Gene3D" id="3.30.1220.10">
    <property type="entry name" value="CobW-like, C-terminal domain"/>
    <property type="match status" value="1"/>
</dbReference>
<dbReference type="Pfam" id="PF07683">
    <property type="entry name" value="CobW_C"/>
    <property type="match status" value="1"/>
</dbReference>